<keyword evidence="5" id="KW-0378">Hydrolase</keyword>
<dbReference type="Gene3D" id="3.40.390.10">
    <property type="entry name" value="Collagenase (Catalytic Domain)"/>
    <property type="match status" value="1"/>
</dbReference>
<evidence type="ECO:0000256" key="9">
    <source>
        <dbReference type="SAM" id="MobiDB-lite"/>
    </source>
</evidence>
<dbReference type="GO" id="GO:0006508">
    <property type="term" value="P:proteolysis"/>
    <property type="evidence" value="ECO:0007669"/>
    <property type="project" value="UniProtKB-KW"/>
</dbReference>
<keyword evidence="7" id="KW-0482">Metalloprotease</keyword>
<evidence type="ECO:0000256" key="10">
    <source>
        <dbReference type="SAM" id="SignalP"/>
    </source>
</evidence>
<evidence type="ECO:0000256" key="7">
    <source>
        <dbReference type="ARBA" id="ARBA00023049"/>
    </source>
</evidence>
<accession>A0AAW0EAF6</accession>
<dbReference type="EMBL" id="JAYKXP010000003">
    <property type="protein sequence ID" value="KAK7060178.1"/>
    <property type="molecule type" value="Genomic_DNA"/>
</dbReference>
<dbReference type="GO" id="GO:0008237">
    <property type="term" value="F:metallopeptidase activity"/>
    <property type="evidence" value="ECO:0007669"/>
    <property type="project" value="UniProtKB-KW"/>
</dbReference>
<evidence type="ECO:0000256" key="5">
    <source>
        <dbReference type="ARBA" id="ARBA00022801"/>
    </source>
</evidence>
<dbReference type="InterPro" id="IPR024079">
    <property type="entry name" value="MetalloPept_cat_dom_sf"/>
</dbReference>
<keyword evidence="4 10" id="KW-0732">Signal</keyword>
<evidence type="ECO:0000256" key="1">
    <source>
        <dbReference type="ARBA" id="ARBA00008721"/>
    </source>
</evidence>
<keyword evidence="6" id="KW-0862">Zinc</keyword>
<evidence type="ECO:0000256" key="2">
    <source>
        <dbReference type="ARBA" id="ARBA00022670"/>
    </source>
</evidence>
<dbReference type="PANTHER" id="PTHR47466:SF1">
    <property type="entry name" value="METALLOPROTEASE MEP1 (AFU_ORTHOLOGUE AFUA_1G07730)-RELATED"/>
    <property type="match status" value="1"/>
</dbReference>
<keyword evidence="2" id="KW-0645">Protease</keyword>
<dbReference type="Pfam" id="PF05572">
    <property type="entry name" value="Peptidase_M43"/>
    <property type="match status" value="1"/>
</dbReference>
<name>A0AAW0EAF6_9AGAR</name>
<keyword evidence="3" id="KW-0479">Metal-binding</keyword>
<evidence type="ECO:0000313" key="13">
    <source>
        <dbReference type="Proteomes" id="UP001383192"/>
    </source>
</evidence>
<proteinExistence type="inferred from homology"/>
<evidence type="ECO:0000313" key="12">
    <source>
        <dbReference type="EMBL" id="KAK7060178.1"/>
    </source>
</evidence>
<keyword evidence="8" id="KW-1015">Disulfide bond</keyword>
<evidence type="ECO:0000256" key="4">
    <source>
        <dbReference type="ARBA" id="ARBA00022729"/>
    </source>
</evidence>
<feature type="signal peptide" evidence="10">
    <location>
        <begin position="1"/>
        <end position="18"/>
    </location>
</feature>
<dbReference type="InterPro" id="IPR008754">
    <property type="entry name" value="Peptidase_M43"/>
</dbReference>
<organism evidence="12 13">
    <name type="scientific">Paramarasmius palmivorus</name>
    <dbReference type="NCBI Taxonomy" id="297713"/>
    <lineage>
        <taxon>Eukaryota</taxon>
        <taxon>Fungi</taxon>
        <taxon>Dikarya</taxon>
        <taxon>Basidiomycota</taxon>
        <taxon>Agaricomycotina</taxon>
        <taxon>Agaricomycetes</taxon>
        <taxon>Agaricomycetidae</taxon>
        <taxon>Agaricales</taxon>
        <taxon>Marasmiineae</taxon>
        <taxon>Marasmiaceae</taxon>
        <taxon>Paramarasmius</taxon>
    </lineage>
</organism>
<reference evidence="12 13" key="1">
    <citation type="submission" date="2024-01" db="EMBL/GenBank/DDBJ databases">
        <title>A draft genome for a cacao thread blight-causing isolate of Paramarasmius palmivorus.</title>
        <authorList>
            <person name="Baruah I.K."/>
            <person name="Bukari Y."/>
            <person name="Amoako-Attah I."/>
            <person name="Meinhardt L.W."/>
            <person name="Bailey B.A."/>
            <person name="Cohen S.P."/>
        </authorList>
    </citation>
    <scope>NUCLEOTIDE SEQUENCE [LARGE SCALE GENOMIC DNA]</scope>
    <source>
        <strain evidence="12 13">GH-12</strain>
    </source>
</reference>
<evidence type="ECO:0000256" key="3">
    <source>
        <dbReference type="ARBA" id="ARBA00022723"/>
    </source>
</evidence>
<dbReference type="GO" id="GO:0046872">
    <property type="term" value="F:metal ion binding"/>
    <property type="evidence" value="ECO:0007669"/>
    <property type="project" value="UniProtKB-KW"/>
</dbReference>
<feature type="region of interest" description="Disordered" evidence="9">
    <location>
        <begin position="227"/>
        <end position="259"/>
    </location>
</feature>
<dbReference type="AlphaFoldDB" id="A0AAW0EAF6"/>
<comment type="caution">
    <text evidence="12">The sequence shown here is derived from an EMBL/GenBank/DDBJ whole genome shotgun (WGS) entry which is preliminary data.</text>
</comment>
<dbReference type="PANTHER" id="PTHR47466">
    <property type="match status" value="1"/>
</dbReference>
<evidence type="ECO:0000259" key="11">
    <source>
        <dbReference type="Pfam" id="PF05572"/>
    </source>
</evidence>
<feature type="domain" description="Peptidase M43 pregnancy-associated plasma-A" evidence="11">
    <location>
        <begin position="166"/>
        <end position="238"/>
    </location>
</feature>
<evidence type="ECO:0000256" key="6">
    <source>
        <dbReference type="ARBA" id="ARBA00022833"/>
    </source>
</evidence>
<feature type="chain" id="PRO_5043597757" description="Peptidase M43 pregnancy-associated plasma-A domain-containing protein" evidence="10">
    <location>
        <begin position="19"/>
        <end position="259"/>
    </location>
</feature>
<dbReference type="CDD" id="cd04275">
    <property type="entry name" value="ZnMc_pappalysin_like"/>
    <property type="match status" value="1"/>
</dbReference>
<dbReference type="Proteomes" id="UP001383192">
    <property type="component" value="Unassembled WGS sequence"/>
</dbReference>
<comment type="similarity">
    <text evidence="1">Belongs to the peptidase M43B family.</text>
</comment>
<gene>
    <name evidence="12" type="ORF">VNI00_000942</name>
</gene>
<sequence>MLFSASVAVSLLFTAAFGHPLAGLVNVTDTDIVPRACGTFISDDELMAAEAHFAANKVEPSSLAPLAATLNIYFHVVSRDSSVAGGNVPDSQIADQITVMNEAFSGSGITWRLGGTTRTVNSDWFARAGPDSSQQTAMKRALRQGGVADLNVYTVGFTSGSGAGLLGYATFPSSYSGNPTDDGVVMLFSSTPGGTTTNYNLGQTLTHEAGHWVGLYHTFQGGCRAPGDSVDDTNPEASPASGCPVGRNTCGSSGGDPIR</sequence>
<dbReference type="SUPFAM" id="SSF55486">
    <property type="entry name" value="Metalloproteases ('zincins'), catalytic domain"/>
    <property type="match status" value="1"/>
</dbReference>
<keyword evidence="13" id="KW-1185">Reference proteome</keyword>
<evidence type="ECO:0000256" key="8">
    <source>
        <dbReference type="ARBA" id="ARBA00023157"/>
    </source>
</evidence>
<protein>
    <recommendedName>
        <fullName evidence="11">Peptidase M43 pregnancy-associated plasma-A domain-containing protein</fullName>
    </recommendedName>
</protein>